<dbReference type="InterPro" id="IPR002938">
    <property type="entry name" value="FAD-bd"/>
</dbReference>
<dbReference type="GO" id="GO:0016491">
    <property type="term" value="F:oxidoreductase activity"/>
    <property type="evidence" value="ECO:0007669"/>
    <property type="project" value="UniProtKB-KW"/>
</dbReference>
<name>A0A6A6TCN3_9PLEO</name>
<evidence type="ECO:0000256" key="3">
    <source>
        <dbReference type="ARBA" id="ARBA00023002"/>
    </source>
</evidence>
<keyword evidence="1" id="KW-0285">Flavoprotein</keyword>
<evidence type="ECO:0000256" key="4">
    <source>
        <dbReference type="SAM" id="SignalP"/>
    </source>
</evidence>
<dbReference type="PANTHER" id="PTHR47469:SF2">
    <property type="entry name" value="OS06G0597600 PROTEIN"/>
    <property type="match status" value="1"/>
</dbReference>
<sequence>MLSAVVVGGSLAGLLAGNVFKSQGYTVCILERSMPATLQSEAAGIRVGSEVLRFLETYVEDYARDFAKRTEEVNVVDQRGNVVTKCYPPEAMNLTTWKALYEILKNVLLHNSDNVRYETGKSVQGIEYTGDSVTVIYQDVESGIVERIDADLVVGADGLNSIVRRLVYEEHDTSKYSGYVTWRGRVPKTRLSRKTFDALHWQVPVFRTGSGYIISYHVPGDPARDAFKSQPCDDFVWVWYDAVPEASAEFASIMTDDAGVLHRSTVPRGKVDPRIWHRQLTEKRPNAFQNPHFIELLEKTEQPFISAIRSYAGSKAVFCDGKILLIGNALATPKPNAAMATGQAAYQALKLGRVLSGDLDLDHWEKECVEYAMRARSLTDSMEEFYVTGRVPDTLRSFVTPPRRSNI</sequence>
<keyword evidence="4" id="KW-0732">Signal</keyword>
<keyword evidence="3" id="KW-0560">Oxidoreductase</keyword>
<organism evidence="7 8">
    <name type="scientific">Lophiostoma macrostomum CBS 122681</name>
    <dbReference type="NCBI Taxonomy" id="1314788"/>
    <lineage>
        <taxon>Eukaryota</taxon>
        <taxon>Fungi</taxon>
        <taxon>Dikarya</taxon>
        <taxon>Ascomycota</taxon>
        <taxon>Pezizomycotina</taxon>
        <taxon>Dothideomycetes</taxon>
        <taxon>Pleosporomycetidae</taxon>
        <taxon>Pleosporales</taxon>
        <taxon>Lophiostomataceae</taxon>
        <taxon>Lophiostoma</taxon>
    </lineage>
</organism>
<evidence type="ECO:0000256" key="2">
    <source>
        <dbReference type="ARBA" id="ARBA00022827"/>
    </source>
</evidence>
<evidence type="ECO:0000256" key="1">
    <source>
        <dbReference type="ARBA" id="ARBA00022630"/>
    </source>
</evidence>
<dbReference type="Gene3D" id="3.30.9.60">
    <property type="match status" value="1"/>
</dbReference>
<dbReference type="AlphaFoldDB" id="A0A6A6TCN3"/>
<dbReference type="GO" id="GO:0071949">
    <property type="term" value="F:FAD binding"/>
    <property type="evidence" value="ECO:0007669"/>
    <property type="project" value="InterPro"/>
</dbReference>
<feature type="domain" description="FAD-binding" evidence="5">
    <location>
        <begin position="3"/>
        <end position="173"/>
    </location>
</feature>
<dbReference type="SUPFAM" id="SSF51905">
    <property type="entry name" value="FAD/NAD(P)-binding domain"/>
    <property type="match status" value="1"/>
</dbReference>
<feature type="chain" id="PRO_5025518821" evidence="4">
    <location>
        <begin position="17"/>
        <end position="407"/>
    </location>
</feature>
<dbReference type="Proteomes" id="UP000799324">
    <property type="component" value="Unassembled WGS sequence"/>
</dbReference>
<dbReference type="PANTHER" id="PTHR47469">
    <property type="entry name" value="MONOOXYGENASE-LIKE"/>
    <property type="match status" value="1"/>
</dbReference>
<keyword evidence="8" id="KW-1185">Reference proteome</keyword>
<dbReference type="InterPro" id="IPR054707">
    <property type="entry name" value="DhpH_subs-bd"/>
</dbReference>
<reference evidence="7" key="1">
    <citation type="journal article" date="2020" name="Stud. Mycol.">
        <title>101 Dothideomycetes genomes: a test case for predicting lifestyles and emergence of pathogens.</title>
        <authorList>
            <person name="Haridas S."/>
            <person name="Albert R."/>
            <person name="Binder M."/>
            <person name="Bloem J."/>
            <person name="Labutti K."/>
            <person name="Salamov A."/>
            <person name="Andreopoulos B."/>
            <person name="Baker S."/>
            <person name="Barry K."/>
            <person name="Bills G."/>
            <person name="Bluhm B."/>
            <person name="Cannon C."/>
            <person name="Castanera R."/>
            <person name="Culley D."/>
            <person name="Daum C."/>
            <person name="Ezra D."/>
            <person name="Gonzalez J."/>
            <person name="Henrissat B."/>
            <person name="Kuo A."/>
            <person name="Liang C."/>
            <person name="Lipzen A."/>
            <person name="Lutzoni F."/>
            <person name="Magnuson J."/>
            <person name="Mondo S."/>
            <person name="Nolan M."/>
            <person name="Ohm R."/>
            <person name="Pangilinan J."/>
            <person name="Park H.-J."/>
            <person name="Ramirez L."/>
            <person name="Alfaro M."/>
            <person name="Sun H."/>
            <person name="Tritt A."/>
            <person name="Yoshinaga Y."/>
            <person name="Zwiers L.-H."/>
            <person name="Turgeon B."/>
            <person name="Goodwin S."/>
            <person name="Spatafora J."/>
            <person name="Crous P."/>
            <person name="Grigoriev I."/>
        </authorList>
    </citation>
    <scope>NUCLEOTIDE SEQUENCE</scope>
    <source>
        <strain evidence="7">CBS 122681</strain>
    </source>
</reference>
<evidence type="ECO:0000313" key="8">
    <source>
        <dbReference type="Proteomes" id="UP000799324"/>
    </source>
</evidence>
<dbReference type="Pfam" id="PF01494">
    <property type="entry name" value="FAD_binding_3"/>
    <property type="match status" value="1"/>
</dbReference>
<feature type="domain" description="2,6-dihydroxypyridine 3-monooxygenase substrate binding" evidence="6">
    <location>
        <begin position="176"/>
        <end position="308"/>
    </location>
</feature>
<accession>A0A6A6TCN3</accession>
<feature type="signal peptide" evidence="4">
    <location>
        <begin position="1"/>
        <end position="16"/>
    </location>
</feature>
<keyword evidence="2" id="KW-0274">FAD</keyword>
<evidence type="ECO:0000259" key="6">
    <source>
        <dbReference type="Pfam" id="PF22607"/>
    </source>
</evidence>
<dbReference type="InterPro" id="IPR053212">
    <property type="entry name" value="DHP_3-monooxygenase"/>
</dbReference>
<proteinExistence type="predicted"/>
<dbReference type="Gene3D" id="3.50.50.60">
    <property type="entry name" value="FAD/NAD(P)-binding domain"/>
    <property type="match status" value="1"/>
</dbReference>
<dbReference type="InterPro" id="IPR036188">
    <property type="entry name" value="FAD/NAD-bd_sf"/>
</dbReference>
<gene>
    <name evidence="7" type="ORF">K491DRAFT_778055</name>
</gene>
<dbReference type="OrthoDB" id="16820at2759"/>
<evidence type="ECO:0000259" key="5">
    <source>
        <dbReference type="Pfam" id="PF01494"/>
    </source>
</evidence>
<dbReference type="SUPFAM" id="SSF54373">
    <property type="entry name" value="FAD-linked reductases, C-terminal domain"/>
    <property type="match status" value="1"/>
</dbReference>
<protein>
    <submittedName>
        <fullName evidence="7">FAD/NAD(P)-binding domain-containing protein</fullName>
    </submittedName>
</protein>
<dbReference type="Pfam" id="PF22607">
    <property type="entry name" value="FAD_binding-like"/>
    <property type="match status" value="1"/>
</dbReference>
<evidence type="ECO:0000313" key="7">
    <source>
        <dbReference type="EMBL" id="KAF2656374.1"/>
    </source>
</evidence>
<dbReference type="EMBL" id="MU004337">
    <property type="protein sequence ID" value="KAF2656374.1"/>
    <property type="molecule type" value="Genomic_DNA"/>
</dbReference>
<dbReference type="PRINTS" id="PR00420">
    <property type="entry name" value="RNGMNOXGNASE"/>
</dbReference>